<evidence type="ECO:0000313" key="3">
    <source>
        <dbReference type="EMBL" id="MDV6305339.1"/>
    </source>
</evidence>
<dbReference type="SUPFAM" id="SSF52540">
    <property type="entry name" value="P-loop containing nucleoside triphosphate hydrolases"/>
    <property type="match status" value="1"/>
</dbReference>
<dbReference type="PANTHER" id="PTHR30121:SF11">
    <property type="entry name" value="AAA+ ATPASE DOMAIN-CONTAINING PROTEIN"/>
    <property type="match status" value="1"/>
</dbReference>
<feature type="compositionally biased region" description="Basic and acidic residues" evidence="1">
    <location>
        <begin position="695"/>
        <end position="707"/>
    </location>
</feature>
<feature type="domain" description="AAA+ ATPase" evidence="2">
    <location>
        <begin position="279"/>
        <end position="590"/>
    </location>
</feature>
<sequence>MYDNDSANEGSCERITTELSALRRLSEAESTRMRLELPVRLGALLTEAGGDSALELTMMSDDGAMVTTTLAAVARDINDATEIAVAMTDLVAPIAQLCDVRAVEQQTVTEWALTVDSHGEGFGFGIDPTQSSRIVFPGGTLPSLDSLLTELSRTPHTGVRTTLRRAGEGFEWRLSILTRSGYPPLGVRAVVRQRFPGLRVVRTAGPGSWIGVGVGDLDRVLPIPVAGRQPVPGTFTGPAAPIPASRQQVVDAAEGGIRIGHAKTVSGQMVPVELSLQERVRHLHFLGRTGTGKSSALAALINQLAAAGTEGALVLDPHGHLIERVLAELPSDAIARTWVIRCGDVSNPVPLSPLAEADPVRRDIAIDATCSIFQELFDRKDSGVVGPRFRERVAMGMRALFLLHGVEASFLDVPAVLARPALMDDLTASTSDDRLREWWANEKLSRRSAEHGEVVSWVNSKFEAFASTAAVRGALGSGRDAIDFAAAMDEGRIILVDLSKAHLGEQASRLLGYLYLNRAWEGALRRRRTQQPFTVVVDEAQTLIAGALTTMLSEGRKFGLSVVLAHQYLGQLDAGLRPAIDGNVATTLAFRSAVADTAELFTRFGGQVDPAVLTTLPNLAAITLRTAGDVGVSPHTVMIDHNDRRVARSAQDVESVTQLVHDATVAALVEPHRTLTTAAAAGKSRVAAAGSGLHARREPQRQERSFLDEWLANRHSATPSPKPPQQPRELNADPPSATAATTRKSPTGTQPGGQ</sequence>
<feature type="region of interest" description="Disordered" evidence="1">
    <location>
        <begin position="689"/>
        <end position="754"/>
    </location>
</feature>
<dbReference type="InterPro" id="IPR002789">
    <property type="entry name" value="HerA_central"/>
</dbReference>
<dbReference type="EMBL" id="JAWLKF010000018">
    <property type="protein sequence ID" value="MDV6305339.1"/>
    <property type="molecule type" value="Genomic_DNA"/>
</dbReference>
<dbReference type="InterPro" id="IPR003593">
    <property type="entry name" value="AAA+_ATPase"/>
</dbReference>
<dbReference type="Gene3D" id="3.40.50.300">
    <property type="entry name" value="P-loop containing nucleotide triphosphate hydrolases"/>
    <property type="match status" value="2"/>
</dbReference>
<comment type="caution">
    <text evidence="3">The sequence shown here is derived from an EMBL/GenBank/DDBJ whole genome shotgun (WGS) entry which is preliminary data.</text>
</comment>
<evidence type="ECO:0000256" key="1">
    <source>
        <dbReference type="SAM" id="MobiDB-lite"/>
    </source>
</evidence>
<dbReference type="PANTHER" id="PTHR30121">
    <property type="entry name" value="UNCHARACTERIZED PROTEIN YJGR-RELATED"/>
    <property type="match status" value="1"/>
</dbReference>
<organism evidence="3 4">
    <name type="scientific">Rhodococcus cerastii</name>
    <dbReference type="NCBI Taxonomy" id="908616"/>
    <lineage>
        <taxon>Bacteria</taxon>
        <taxon>Bacillati</taxon>
        <taxon>Actinomycetota</taxon>
        <taxon>Actinomycetes</taxon>
        <taxon>Mycobacteriales</taxon>
        <taxon>Nocardiaceae</taxon>
        <taxon>Rhodococcus</taxon>
    </lineage>
</organism>
<proteinExistence type="predicted"/>
<dbReference type="SMART" id="SM00382">
    <property type="entry name" value="AAA"/>
    <property type="match status" value="1"/>
</dbReference>
<dbReference type="CDD" id="cd01127">
    <property type="entry name" value="TrwB_TraG_TraD_VirD4"/>
    <property type="match status" value="1"/>
</dbReference>
<dbReference type="Pfam" id="PF01935">
    <property type="entry name" value="DUF87"/>
    <property type="match status" value="1"/>
</dbReference>
<accession>A0ABU4D6H6</accession>
<dbReference type="InterPro" id="IPR051162">
    <property type="entry name" value="T4SS_component"/>
</dbReference>
<dbReference type="GO" id="GO:0003677">
    <property type="term" value="F:DNA binding"/>
    <property type="evidence" value="ECO:0007669"/>
    <property type="project" value="UniProtKB-KW"/>
</dbReference>
<name>A0ABU4D6H6_9NOCA</name>
<keyword evidence="3" id="KW-0238">DNA-binding</keyword>
<dbReference type="InterPro" id="IPR027417">
    <property type="entry name" value="P-loop_NTPase"/>
</dbReference>
<feature type="compositionally biased region" description="Polar residues" evidence="1">
    <location>
        <begin position="738"/>
        <end position="754"/>
    </location>
</feature>
<keyword evidence="4" id="KW-1185">Reference proteome</keyword>
<evidence type="ECO:0000313" key="4">
    <source>
        <dbReference type="Proteomes" id="UP001186104"/>
    </source>
</evidence>
<dbReference type="Proteomes" id="UP001186104">
    <property type="component" value="Unassembled WGS sequence"/>
</dbReference>
<gene>
    <name evidence="3" type="ORF">R3P93_22470</name>
</gene>
<dbReference type="RefSeq" id="WP_317534144.1">
    <property type="nucleotide sequence ID" value="NZ_JAWLKF010000018.1"/>
</dbReference>
<evidence type="ECO:0000259" key="2">
    <source>
        <dbReference type="SMART" id="SM00382"/>
    </source>
</evidence>
<protein>
    <submittedName>
        <fullName evidence="3">Type IV secretion system DNA-binding domain-containing protein</fullName>
    </submittedName>
</protein>
<reference evidence="3 4" key="1">
    <citation type="submission" date="2023-10" db="EMBL/GenBank/DDBJ databases">
        <title>Development of a sustainable strategy for remediation of hydrocarbon-contaminated territories based on the waste exchange concept.</title>
        <authorList>
            <person name="Krivoruchko A."/>
        </authorList>
    </citation>
    <scope>NUCLEOTIDE SEQUENCE [LARGE SCALE GENOMIC DNA]</scope>
    <source>
        <strain evidence="3 4">IEGM 1327</strain>
    </source>
</reference>